<keyword evidence="3" id="KW-1185">Reference proteome</keyword>
<gene>
    <name evidence="2" type="ORF">SARC_13189</name>
</gene>
<accession>A0A0L0FC06</accession>
<feature type="compositionally biased region" description="Polar residues" evidence="1">
    <location>
        <begin position="78"/>
        <end position="88"/>
    </location>
</feature>
<proteinExistence type="predicted"/>
<feature type="region of interest" description="Disordered" evidence="1">
    <location>
        <begin position="256"/>
        <end position="333"/>
    </location>
</feature>
<feature type="region of interest" description="Disordered" evidence="1">
    <location>
        <begin position="18"/>
        <end position="88"/>
    </location>
</feature>
<feature type="compositionally biased region" description="Low complexity" evidence="1">
    <location>
        <begin position="54"/>
        <end position="66"/>
    </location>
</feature>
<reference evidence="2 3" key="1">
    <citation type="submission" date="2011-02" db="EMBL/GenBank/DDBJ databases">
        <title>The Genome Sequence of Sphaeroforma arctica JP610.</title>
        <authorList>
            <consortium name="The Broad Institute Genome Sequencing Platform"/>
            <person name="Russ C."/>
            <person name="Cuomo C."/>
            <person name="Young S.K."/>
            <person name="Zeng Q."/>
            <person name="Gargeya S."/>
            <person name="Alvarado L."/>
            <person name="Berlin A."/>
            <person name="Chapman S.B."/>
            <person name="Chen Z."/>
            <person name="Freedman E."/>
            <person name="Gellesch M."/>
            <person name="Goldberg J."/>
            <person name="Griggs A."/>
            <person name="Gujja S."/>
            <person name="Heilman E."/>
            <person name="Heiman D."/>
            <person name="Howarth C."/>
            <person name="Mehta T."/>
            <person name="Neiman D."/>
            <person name="Pearson M."/>
            <person name="Roberts A."/>
            <person name="Saif S."/>
            <person name="Shea T."/>
            <person name="Shenoy N."/>
            <person name="Sisk P."/>
            <person name="Stolte C."/>
            <person name="Sykes S."/>
            <person name="White J."/>
            <person name="Yandava C."/>
            <person name="Burger G."/>
            <person name="Gray M.W."/>
            <person name="Holland P.W.H."/>
            <person name="King N."/>
            <person name="Lang F.B.F."/>
            <person name="Roger A.J."/>
            <person name="Ruiz-Trillo I."/>
            <person name="Haas B."/>
            <person name="Nusbaum C."/>
            <person name="Birren B."/>
        </authorList>
    </citation>
    <scope>NUCLEOTIDE SEQUENCE [LARGE SCALE GENOMIC DNA]</scope>
    <source>
        <strain evidence="2 3">JP610</strain>
    </source>
</reference>
<sequence length="356" mass="39069">MNVTFDPPVNVLNLFVPLSQFPGDSASPPKSSRGKRNKELAEKSNKKSLAKTPSRTSLSSDHSGSSGDKHFGNRKMSKTQWSPTVGTNLYTMSPQSMLKRYSANNSGSNASIHAQQPTDEVKEMLEKFKPKGPSWSGRPMGIPTGFSDDAFGELGNDQSNRFNSDKAMGLPEFDQRDIASLVQREAMAERRKNVEQSFRVQNSEGKKSGLRGRMVRWLKKGNGDVNRRTMNESAVSDFYQNASLNKSSTSMLTMAERNSVEMPSSPDKDRENDKDKHSKAKGSMKPSFLGGSDQRKTPETSIGSYSRFALGGSGGGGKHTGIRTPTLSGPTSQQSLAICRICEQNIDVQDFDEHAR</sequence>
<dbReference type="AlphaFoldDB" id="A0A0L0FC06"/>
<dbReference type="RefSeq" id="XP_014148161.1">
    <property type="nucleotide sequence ID" value="XM_014292686.1"/>
</dbReference>
<feature type="compositionally biased region" description="Polar residues" evidence="1">
    <location>
        <begin position="323"/>
        <end position="333"/>
    </location>
</feature>
<evidence type="ECO:0000313" key="2">
    <source>
        <dbReference type="EMBL" id="KNC74259.1"/>
    </source>
</evidence>
<evidence type="ECO:0000313" key="3">
    <source>
        <dbReference type="Proteomes" id="UP000054560"/>
    </source>
</evidence>
<name>A0A0L0FC06_9EUKA</name>
<dbReference type="GeneID" id="25913693"/>
<evidence type="ECO:0000256" key="1">
    <source>
        <dbReference type="SAM" id="MobiDB-lite"/>
    </source>
</evidence>
<dbReference type="Proteomes" id="UP000054560">
    <property type="component" value="Unassembled WGS sequence"/>
</dbReference>
<organism evidence="2 3">
    <name type="scientific">Sphaeroforma arctica JP610</name>
    <dbReference type="NCBI Taxonomy" id="667725"/>
    <lineage>
        <taxon>Eukaryota</taxon>
        <taxon>Ichthyosporea</taxon>
        <taxon>Ichthyophonida</taxon>
        <taxon>Sphaeroforma</taxon>
    </lineage>
</organism>
<dbReference type="EMBL" id="KQ244588">
    <property type="protein sequence ID" value="KNC74259.1"/>
    <property type="molecule type" value="Genomic_DNA"/>
</dbReference>
<feature type="compositionally biased region" description="Basic and acidic residues" evidence="1">
    <location>
        <begin position="266"/>
        <end position="276"/>
    </location>
</feature>
<feature type="region of interest" description="Disordered" evidence="1">
    <location>
        <begin position="193"/>
        <end position="212"/>
    </location>
</feature>
<protein>
    <submittedName>
        <fullName evidence="2">Uncharacterized protein</fullName>
    </submittedName>
</protein>